<dbReference type="Proteomes" id="UP000003163">
    <property type="component" value="Unassembled WGS sequence"/>
</dbReference>
<feature type="compositionally biased region" description="Polar residues" evidence="1">
    <location>
        <begin position="59"/>
        <end position="72"/>
    </location>
</feature>
<reference evidence="3" key="2">
    <citation type="submission" date="2015-07" db="EMBL/GenBank/DDBJ databases">
        <title>Contrasting host-pathogen interactions and genome evolution in two generalist and specialist microsporidian pathogens of mosquitoes.</title>
        <authorList>
            <consortium name="The Broad Institute Genomics Platform"/>
            <consortium name="The Broad Institute Genome Sequencing Center for Infectious Disease"/>
            <person name="Cuomo C.A."/>
            <person name="Sanscrainte N.D."/>
            <person name="Goldberg J.M."/>
            <person name="Heiman D."/>
            <person name="Young S."/>
            <person name="Zeng Q."/>
            <person name="Becnel J.J."/>
            <person name="Birren B.W."/>
        </authorList>
    </citation>
    <scope>NUCLEOTIDE SEQUENCE [LARGE SCALE GENOMIC DNA]</scope>
    <source>
        <strain evidence="3">USNM 41457</strain>
    </source>
</reference>
<dbReference type="InParanoid" id="J9DFR6"/>
<gene>
    <name evidence="2" type="ORF">EDEG_00039</name>
</gene>
<evidence type="ECO:0000313" key="2">
    <source>
        <dbReference type="EMBL" id="EJW01445.1"/>
    </source>
</evidence>
<reference evidence="2 3" key="1">
    <citation type="submission" date="2011-08" db="EMBL/GenBank/DDBJ databases">
        <authorList>
            <person name="Liu Z.J."/>
            <person name="Shi F.L."/>
            <person name="Lu J.Q."/>
            <person name="Li M."/>
            <person name="Wang Z.L."/>
        </authorList>
    </citation>
    <scope>NUCLEOTIDE SEQUENCE [LARGE SCALE GENOMIC DNA]</scope>
    <source>
        <strain evidence="2 3">USNM 41457</strain>
    </source>
</reference>
<keyword evidence="3" id="KW-1185">Reference proteome</keyword>
<evidence type="ECO:0000313" key="3">
    <source>
        <dbReference type="Proteomes" id="UP000003163"/>
    </source>
</evidence>
<accession>J9DFR6</accession>
<dbReference type="EMBL" id="AFBI03000001">
    <property type="protein sequence ID" value="EJW01445.1"/>
    <property type="molecule type" value="Genomic_DNA"/>
</dbReference>
<dbReference type="VEuPathDB" id="MicrosporidiaDB:EDEG_00039"/>
<proteinExistence type="predicted"/>
<feature type="region of interest" description="Disordered" evidence="1">
    <location>
        <begin position="59"/>
        <end position="88"/>
    </location>
</feature>
<sequence length="283" mass="31479">MKSNFSSLFPHLLKLAMPKILNKVNAVTPINPETLASVNNDDYIKNVLSNVPNCRKTNIVPNNANSTEQGVLNNDKESSNHNNTSVISPNMSENIMKATKNAIEQIYKRSLKKNAQNITTNLNSAMLKLKNIDQTSENVTNINDNVSNQETSPEKSSLINNASSAFKNFGYNTEKSQILQNSNKKIQNDEPLTQNTKQNVDKLNSQLSLVNNPLLRNLILTNPHISALINSSNVNSTNTDKRGLESTQNVNTTNEITSIPKSSNKFSDAKISNQAFFTIYRRK</sequence>
<evidence type="ECO:0000256" key="1">
    <source>
        <dbReference type="SAM" id="MobiDB-lite"/>
    </source>
</evidence>
<dbReference type="HOGENOM" id="CLU_983614_0_0_1"/>
<organism evidence="2 3">
    <name type="scientific">Edhazardia aedis (strain USNM 41457)</name>
    <name type="common">Microsporidian parasite</name>
    <dbReference type="NCBI Taxonomy" id="1003232"/>
    <lineage>
        <taxon>Eukaryota</taxon>
        <taxon>Fungi</taxon>
        <taxon>Fungi incertae sedis</taxon>
        <taxon>Microsporidia</taxon>
        <taxon>Edhazardia</taxon>
    </lineage>
</organism>
<comment type="caution">
    <text evidence="2">The sequence shown here is derived from an EMBL/GenBank/DDBJ whole genome shotgun (WGS) entry which is preliminary data.</text>
</comment>
<dbReference type="AlphaFoldDB" id="J9DFR6"/>
<name>J9DFR6_EDHAE</name>
<protein>
    <submittedName>
        <fullName evidence="2">Uncharacterized protein</fullName>
    </submittedName>
</protein>